<sequence>MARSGGPVILPLPLLSLFLLVSACVAQPPPKFRCTSKSKCQALVGYVPPRETTYEAIRGLFEVGSIYDLYGANGLNETTPTSTKVPANTTVRIPFTCTCRNGTGVSDRRPVFAVRNGDSLQAIAQEIFGGLVTYQQIAAANSIGNTSLINAGQRLYIPLPCNCDEDSYNTIHLAHIVKAGSTLAEVSSEFWASQASLISLNNISDPKNLLAGQVLDVPLSACGLFSVRPNSPDFGLLVPNGSYVLTAGNCIKCICNRPAAEMICFDSPASVDDVSRGCNRQRCYSEDYPGGELEFGTLYVSSCTATQCLYAGYDDREILTDTMTRRRTKCGKLHNSGPVTAVALVSLLLEHGCPSRRRVNLILPPLSGLGFGKIYTIRLDGRERDP</sequence>
<reference evidence="3" key="1">
    <citation type="submission" date="2019-12" db="EMBL/GenBank/DDBJ databases">
        <authorList>
            <person name="Scholz U."/>
            <person name="Mascher M."/>
            <person name="Fiebig A."/>
        </authorList>
    </citation>
    <scope>NUCLEOTIDE SEQUENCE</scope>
</reference>
<feature type="domain" description="LysM" evidence="2">
    <location>
        <begin position="110"/>
        <end position="157"/>
    </location>
</feature>
<evidence type="ECO:0000313" key="4">
    <source>
        <dbReference type="EMBL" id="CAA7410785.1"/>
    </source>
</evidence>
<evidence type="ECO:0000313" key="3">
    <source>
        <dbReference type="EMBL" id="CAA2634559.1"/>
    </source>
</evidence>
<proteinExistence type="predicted"/>
<feature type="domain" description="LysM" evidence="2">
    <location>
        <begin position="173"/>
        <end position="217"/>
    </location>
</feature>
<dbReference type="EMBL" id="LR746281">
    <property type="protein sequence ID" value="CAA7410785.1"/>
    <property type="molecule type" value="Genomic_DNA"/>
</dbReference>
<dbReference type="OrthoDB" id="2107166at2759"/>
<dbReference type="Pfam" id="PF01476">
    <property type="entry name" value="LysM"/>
    <property type="match status" value="2"/>
</dbReference>
<dbReference type="CDD" id="cd00118">
    <property type="entry name" value="LysM"/>
    <property type="match status" value="2"/>
</dbReference>
<dbReference type="InterPro" id="IPR036779">
    <property type="entry name" value="LysM_dom_sf"/>
</dbReference>
<keyword evidence="5" id="KW-1185">Reference proteome</keyword>
<feature type="signal peptide" evidence="1">
    <location>
        <begin position="1"/>
        <end position="26"/>
    </location>
</feature>
<dbReference type="SUPFAM" id="SSF54106">
    <property type="entry name" value="LysM domain"/>
    <property type="match status" value="2"/>
</dbReference>
<evidence type="ECO:0000259" key="2">
    <source>
        <dbReference type="PROSITE" id="PS51782"/>
    </source>
</evidence>
<dbReference type="InterPro" id="IPR018392">
    <property type="entry name" value="LysM"/>
</dbReference>
<dbReference type="EMBL" id="LR743605">
    <property type="protein sequence ID" value="CAA2634559.1"/>
    <property type="molecule type" value="Genomic_DNA"/>
</dbReference>
<dbReference type="PROSITE" id="PS51782">
    <property type="entry name" value="LYSM"/>
    <property type="match status" value="2"/>
</dbReference>
<protein>
    <recommendedName>
        <fullName evidence="2">LysM domain-containing protein</fullName>
    </recommendedName>
</protein>
<gene>
    <name evidence="3" type="ORF">SI7747_18019966</name>
    <name evidence="4" type="ORF">SI8410_18021463</name>
</gene>
<dbReference type="PROSITE" id="PS51257">
    <property type="entry name" value="PROKAR_LIPOPROTEIN"/>
    <property type="match status" value="1"/>
</dbReference>
<accession>A0A7I8JTY0</accession>
<evidence type="ECO:0000256" key="1">
    <source>
        <dbReference type="SAM" id="SignalP"/>
    </source>
</evidence>
<dbReference type="SMART" id="SM00257">
    <property type="entry name" value="LysM"/>
    <property type="match status" value="2"/>
</dbReference>
<feature type="chain" id="PRO_5045019999" description="LysM domain-containing protein" evidence="1">
    <location>
        <begin position="27"/>
        <end position="386"/>
    </location>
</feature>
<dbReference type="AlphaFoldDB" id="A0A7I8JTY0"/>
<organism evidence="3">
    <name type="scientific">Spirodela intermedia</name>
    <name type="common">Intermediate duckweed</name>
    <dbReference type="NCBI Taxonomy" id="51605"/>
    <lineage>
        <taxon>Eukaryota</taxon>
        <taxon>Viridiplantae</taxon>
        <taxon>Streptophyta</taxon>
        <taxon>Embryophyta</taxon>
        <taxon>Tracheophyta</taxon>
        <taxon>Spermatophyta</taxon>
        <taxon>Magnoliopsida</taxon>
        <taxon>Liliopsida</taxon>
        <taxon>Araceae</taxon>
        <taxon>Lemnoideae</taxon>
        <taxon>Spirodela</taxon>
    </lineage>
</organism>
<name>A0A7I8JTY0_SPIIN</name>
<dbReference type="PANTHER" id="PTHR33734:SF11">
    <property type="entry name" value="LYSM DOMAIN-CONTAINING GPI-ANCHORED PROTEIN 2"/>
    <property type="match status" value="1"/>
</dbReference>
<evidence type="ECO:0000313" key="5">
    <source>
        <dbReference type="Proteomes" id="UP000663760"/>
    </source>
</evidence>
<keyword evidence="1" id="KW-0732">Signal</keyword>
<dbReference type="Proteomes" id="UP000663760">
    <property type="component" value="Chromosome 18"/>
</dbReference>
<dbReference type="Gene3D" id="3.10.350.10">
    <property type="entry name" value="LysM domain"/>
    <property type="match status" value="2"/>
</dbReference>
<dbReference type="PANTHER" id="PTHR33734">
    <property type="entry name" value="LYSM DOMAIN-CONTAINING GPI-ANCHORED PROTEIN 2"/>
    <property type="match status" value="1"/>
</dbReference>